<dbReference type="PANTHER" id="PTHR32060">
    <property type="entry name" value="TAIL-SPECIFIC PROTEASE"/>
    <property type="match status" value="1"/>
</dbReference>
<comment type="caution">
    <text evidence="9">The sequence shown here is derived from an EMBL/GenBank/DDBJ whole genome shotgun (WGS) entry which is preliminary data.</text>
</comment>
<dbReference type="Proteomes" id="UP000537126">
    <property type="component" value="Unassembled WGS sequence"/>
</dbReference>
<dbReference type="InterPro" id="IPR020992">
    <property type="entry name" value="Tail_Prtase_C"/>
</dbReference>
<evidence type="ECO:0000256" key="2">
    <source>
        <dbReference type="ARBA" id="ARBA00022670"/>
    </source>
</evidence>
<name>A0A846MNR5_9BACT</name>
<keyword evidence="10" id="KW-1185">Reference proteome</keyword>
<dbReference type="CDD" id="cd07560">
    <property type="entry name" value="Peptidase_S41_CPP"/>
    <property type="match status" value="1"/>
</dbReference>
<sequence length="689" mass="78903">MKRVLIALIPLSLVFLAFKYQQKQTSSPTLPAQVWEKFQDTLPVIRPGEMHQKRARVVSEMVSRYHYRQIPLNDSMSSAIFDMYLKELDENKLYFLASDIEDFEQYRYALDDHLLAGDVSVGFYIFNVYLRRNAERIQRNMHIIRQGFDFSKDEVYDRNRSQAKWAQSMTELDEAWRKVLKDQFLTSKLAGEADSAIQNRLIKRYERLQKSIMQTNAEDIFSSYLNALAHTYDPHTAYLSPIDADNFRSSMRRSLEGIGAVLSTENDYVIIREVRPGGPAYKSGKLHPNDKIIAVAQGDEGEFVDVVGWRLDEVVQMIRGPRGTVVRLLVLPAKDGANAKPMEVRMVREKITFEEQSAQKKVIVYTDNKGKKHKVGVIQVPAFYINIEEYQQGKPDYKSTTNDVRRLIGELQAEGIEGLVIDLRYNGGGSLKEAIDLTSLFIPRGPVVQVKDVDGKVRVNQTEEVTQVYDGKLVVLVNRLSASASEIFSGAIQDYRRGLVIGETTFGKGTVQSVIDLARYIGEQNQGQLNITLAKFYRISGESTQLKGVTPDIQLPSFYPEDEVGEASYPTALPWDKIAPASYKTLNFLSEKTIKQLQKQYDKLVQEKEYMQKLLSDIQKTRERYKRTTVSLNESKRKAEMETEREQKDDDEIESNNTQENSQEKPKVVDFSQEKDAYLKLATEMLLSW</sequence>
<evidence type="ECO:0000256" key="1">
    <source>
        <dbReference type="ARBA" id="ARBA00009179"/>
    </source>
</evidence>
<reference evidence="9 10" key="1">
    <citation type="submission" date="2020-03" db="EMBL/GenBank/DDBJ databases">
        <title>Genomic Encyclopedia of Type Strains, Phase IV (KMG-IV): sequencing the most valuable type-strain genomes for metagenomic binning, comparative biology and taxonomic classification.</title>
        <authorList>
            <person name="Goeker M."/>
        </authorList>
    </citation>
    <scope>NUCLEOTIDE SEQUENCE [LARGE SCALE GENOMIC DNA]</scope>
    <source>
        <strain evidence="9 10">DSM 5718</strain>
    </source>
</reference>
<dbReference type="NCBIfam" id="TIGR00225">
    <property type="entry name" value="prc"/>
    <property type="match status" value="1"/>
</dbReference>
<dbReference type="SMART" id="SM00245">
    <property type="entry name" value="TSPc"/>
    <property type="match status" value="1"/>
</dbReference>
<protein>
    <submittedName>
        <fullName evidence="9">Carboxyl-terminal processing protease</fullName>
        <ecNumber evidence="9">3.4.21.102</ecNumber>
    </submittedName>
</protein>
<dbReference type="AlphaFoldDB" id="A0A846MNR5"/>
<dbReference type="InterPro" id="IPR005151">
    <property type="entry name" value="Tail-specific_protease"/>
</dbReference>
<dbReference type="GO" id="GO:0006508">
    <property type="term" value="P:proteolysis"/>
    <property type="evidence" value="ECO:0007669"/>
    <property type="project" value="UniProtKB-KW"/>
</dbReference>
<feature type="signal peptide" evidence="7">
    <location>
        <begin position="1"/>
        <end position="19"/>
    </location>
</feature>
<dbReference type="InterPro" id="IPR040573">
    <property type="entry name" value="TSP_N"/>
</dbReference>
<dbReference type="EC" id="3.4.21.102" evidence="9"/>
<dbReference type="InterPro" id="IPR029045">
    <property type="entry name" value="ClpP/crotonase-like_dom_sf"/>
</dbReference>
<dbReference type="SUPFAM" id="SSF50156">
    <property type="entry name" value="PDZ domain-like"/>
    <property type="match status" value="1"/>
</dbReference>
<evidence type="ECO:0000256" key="4">
    <source>
        <dbReference type="ARBA" id="ARBA00022825"/>
    </source>
</evidence>
<dbReference type="SMART" id="SM00228">
    <property type="entry name" value="PDZ"/>
    <property type="match status" value="1"/>
</dbReference>
<dbReference type="Pfam" id="PF11818">
    <property type="entry name" value="DUF3340"/>
    <property type="match status" value="1"/>
</dbReference>
<keyword evidence="7" id="KW-0732">Signal</keyword>
<gene>
    <name evidence="9" type="ORF">FHS56_000714</name>
</gene>
<dbReference type="Pfam" id="PF17804">
    <property type="entry name" value="TSP_NTD"/>
    <property type="match status" value="1"/>
</dbReference>
<dbReference type="InterPro" id="IPR036034">
    <property type="entry name" value="PDZ_sf"/>
</dbReference>
<organism evidence="9 10">
    <name type="scientific">Thermonema lapsum</name>
    <dbReference type="NCBI Taxonomy" id="28195"/>
    <lineage>
        <taxon>Bacteria</taxon>
        <taxon>Pseudomonadati</taxon>
        <taxon>Bacteroidota</taxon>
        <taxon>Cytophagia</taxon>
        <taxon>Cytophagales</taxon>
        <taxon>Thermonemataceae</taxon>
        <taxon>Thermonema</taxon>
    </lineage>
</organism>
<evidence type="ECO:0000256" key="5">
    <source>
        <dbReference type="RuleBase" id="RU004404"/>
    </source>
</evidence>
<dbReference type="Pfam" id="PF00595">
    <property type="entry name" value="PDZ"/>
    <property type="match status" value="1"/>
</dbReference>
<proteinExistence type="inferred from homology"/>
<feature type="chain" id="PRO_5032412113" evidence="7">
    <location>
        <begin position="20"/>
        <end position="689"/>
    </location>
</feature>
<accession>A0A846MNR5</accession>
<dbReference type="PROSITE" id="PS50106">
    <property type="entry name" value="PDZ"/>
    <property type="match status" value="1"/>
</dbReference>
<dbReference type="GO" id="GO:0007165">
    <property type="term" value="P:signal transduction"/>
    <property type="evidence" value="ECO:0007669"/>
    <property type="project" value="TreeGrafter"/>
</dbReference>
<evidence type="ECO:0000313" key="10">
    <source>
        <dbReference type="Proteomes" id="UP000537126"/>
    </source>
</evidence>
<comment type="similarity">
    <text evidence="1 5">Belongs to the peptidase S41A family.</text>
</comment>
<dbReference type="PANTHER" id="PTHR32060:SF22">
    <property type="entry name" value="CARBOXYL-TERMINAL-PROCESSING PEPTIDASE 3, CHLOROPLASTIC"/>
    <property type="match status" value="1"/>
</dbReference>
<evidence type="ECO:0000256" key="7">
    <source>
        <dbReference type="SAM" id="SignalP"/>
    </source>
</evidence>
<keyword evidence="4 5" id="KW-0720">Serine protease</keyword>
<dbReference type="Pfam" id="PF03572">
    <property type="entry name" value="Peptidase_S41"/>
    <property type="match status" value="1"/>
</dbReference>
<feature type="domain" description="PDZ" evidence="8">
    <location>
        <begin position="248"/>
        <end position="333"/>
    </location>
</feature>
<evidence type="ECO:0000313" key="9">
    <source>
        <dbReference type="EMBL" id="NIK73228.1"/>
    </source>
</evidence>
<dbReference type="CDD" id="cd06782">
    <property type="entry name" value="cpPDZ_CPP-like"/>
    <property type="match status" value="1"/>
</dbReference>
<evidence type="ECO:0000259" key="8">
    <source>
        <dbReference type="PROSITE" id="PS50106"/>
    </source>
</evidence>
<feature type="region of interest" description="Disordered" evidence="6">
    <location>
        <begin position="629"/>
        <end position="670"/>
    </location>
</feature>
<dbReference type="SUPFAM" id="SSF52096">
    <property type="entry name" value="ClpP/crotonase"/>
    <property type="match status" value="1"/>
</dbReference>
<evidence type="ECO:0000256" key="6">
    <source>
        <dbReference type="SAM" id="MobiDB-lite"/>
    </source>
</evidence>
<dbReference type="InterPro" id="IPR001478">
    <property type="entry name" value="PDZ"/>
</dbReference>
<dbReference type="GO" id="GO:0004252">
    <property type="term" value="F:serine-type endopeptidase activity"/>
    <property type="evidence" value="ECO:0007669"/>
    <property type="project" value="UniProtKB-EC"/>
</dbReference>
<dbReference type="RefSeq" id="WP_166918490.1">
    <property type="nucleotide sequence ID" value="NZ_JAASRN010000001.1"/>
</dbReference>
<dbReference type="GO" id="GO:0030288">
    <property type="term" value="C:outer membrane-bounded periplasmic space"/>
    <property type="evidence" value="ECO:0007669"/>
    <property type="project" value="TreeGrafter"/>
</dbReference>
<dbReference type="FunFam" id="3.90.226.10:FF:000090">
    <property type="entry name" value="Tail-specific protease"/>
    <property type="match status" value="1"/>
</dbReference>
<evidence type="ECO:0000256" key="3">
    <source>
        <dbReference type="ARBA" id="ARBA00022801"/>
    </source>
</evidence>
<keyword evidence="2 5" id="KW-0645">Protease</keyword>
<dbReference type="Gene3D" id="3.90.226.10">
    <property type="entry name" value="2-enoyl-CoA Hydratase, Chain A, domain 1"/>
    <property type="match status" value="1"/>
</dbReference>
<dbReference type="Gene3D" id="2.30.42.10">
    <property type="match status" value="1"/>
</dbReference>
<feature type="compositionally biased region" description="Basic and acidic residues" evidence="6">
    <location>
        <begin position="634"/>
        <end position="648"/>
    </location>
</feature>
<keyword evidence="3 5" id="KW-0378">Hydrolase</keyword>
<dbReference type="EMBL" id="JAASRN010000001">
    <property type="protein sequence ID" value="NIK73228.1"/>
    <property type="molecule type" value="Genomic_DNA"/>
</dbReference>
<dbReference type="InterPro" id="IPR004447">
    <property type="entry name" value="Peptidase_S41A"/>
</dbReference>